<dbReference type="GO" id="GO:0005509">
    <property type="term" value="F:calcium ion binding"/>
    <property type="evidence" value="ECO:0007669"/>
    <property type="project" value="InterPro"/>
</dbReference>
<dbReference type="InterPro" id="IPR018247">
    <property type="entry name" value="EF_Hand_1_Ca_BS"/>
</dbReference>
<dbReference type="PROSITE" id="PS00018">
    <property type="entry name" value="EF_HAND_1"/>
    <property type="match status" value="1"/>
</dbReference>
<keyword evidence="9" id="KW-1185">Reference proteome</keyword>
<sequence length="539" mass="57841">MGLRFLFAVLILTYLQPSHPFLYPSGLSSGLRPSPLHTRTNPTQLKSWFRNSLSSNSTGTTPPIGTPPPEPSPQSPGQPLSSEPLASKEDPNPSSDPPPPNPDPKLDTTEKLFNKLDTDGDGVLTEKEFSEIKLDEVKTATATRTAATTSPRFKKLTRYSTIIAFLLLLVPLPSKFSLPDASQFQPQAQTQSLPQAQTPEQQQHSPNPTSFISNAVSLVGPSVVRLDTFSPLSTTTSSGSGLLIGDNYILTNAHVLPSTSCTVTLTSGRRYTATLQGKDDLSDLAVLRIETKDKLPSVELKVNTGALKTGSWCVAIGNPIGLDNTVTVGIISSLFRTASEVGCYDKKTTFIQTDAAINPGNSGGPLVDISGNVVGINTCIRANAEGIGFAIPVDEGMLNKVERMKVGRRIEHPYMGVQMVTVDEDFVKQFNQDLNNPKLEKTSGALIASVLKDSPSSKSGLRKFDVIFSINNTPVSSASEAQRIVEGLEVGEKIEVGVYRGRERFTVKIKVEDLGGRNNPKSASDLNPNPPSPSPLPLP</sequence>
<dbReference type="InterPro" id="IPR001940">
    <property type="entry name" value="Peptidase_S1C"/>
</dbReference>
<dbReference type="SUPFAM" id="SSF50156">
    <property type="entry name" value="PDZ domain-like"/>
    <property type="match status" value="1"/>
</dbReference>
<evidence type="ECO:0008006" key="10">
    <source>
        <dbReference type="Google" id="ProtNLM"/>
    </source>
</evidence>
<dbReference type="Pfam" id="PF13180">
    <property type="entry name" value="PDZ_2"/>
    <property type="match status" value="1"/>
</dbReference>
<keyword evidence="3" id="KW-0378">Hydrolase</keyword>
<dbReference type="PROSITE" id="PS50106">
    <property type="entry name" value="PDZ"/>
    <property type="match status" value="1"/>
</dbReference>
<feature type="region of interest" description="Disordered" evidence="4">
    <location>
        <begin position="34"/>
        <end position="109"/>
    </location>
</feature>
<protein>
    <recommendedName>
        <fullName evidence="10">Calmodulin</fullName>
    </recommendedName>
</protein>
<dbReference type="SUPFAM" id="SSF50494">
    <property type="entry name" value="Trypsin-like serine proteases"/>
    <property type="match status" value="1"/>
</dbReference>
<dbReference type="EMBL" id="BRXX01000423">
    <property type="protein sequence ID" value="GMI10900.1"/>
    <property type="molecule type" value="Genomic_DNA"/>
</dbReference>
<dbReference type="GO" id="GO:0004252">
    <property type="term" value="F:serine-type endopeptidase activity"/>
    <property type="evidence" value="ECO:0007669"/>
    <property type="project" value="InterPro"/>
</dbReference>
<dbReference type="PROSITE" id="PS50222">
    <property type="entry name" value="EF_HAND_2"/>
    <property type="match status" value="1"/>
</dbReference>
<reference evidence="9" key="1">
    <citation type="journal article" date="2023" name="Commun. Biol.">
        <title>Genome analysis of Parmales, the sister group of diatoms, reveals the evolutionary specialization of diatoms from phago-mixotrophs to photoautotrophs.</title>
        <authorList>
            <person name="Ban H."/>
            <person name="Sato S."/>
            <person name="Yoshikawa S."/>
            <person name="Yamada K."/>
            <person name="Nakamura Y."/>
            <person name="Ichinomiya M."/>
            <person name="Sato N."/>
            <person name="Blanc-Mathieu R."/>
            <person name="Endo H."/>
            <person name="Kuwata A."/>
            <person name="Ogata H."/>
        </authorList>
    </citation>
    <scope>NUCLEOTIDE SEQUENCE [LARGE SCALE GENOMIC DNA]</scope>
    <source>
        <strain evidence="9">NIES 3699</strain>
    </source>
</reference>
<evidence type="ECO:0000256" key="5">
    <source>
        <dbReference type="SAM" id="SignalP"/>
    </source>
</evidence>
<dbReference type="GO" id="GO:0006508">
    <property type="term" value="P:proteolysis"/>
    <property type="evidence" value="ECO:0007669"/>
    <property type="project" value="UniProtKB-KW"/>
</dbReference>
<evidence type="ECO:0000256" key="4">
    <source>
        <dbReference type="SAM" id="MobiDB-lite"/>
    </source>
</evidence>
<evidence type="ECO:0000256" key="1">
    <source>
        <dbReference type="ARBA" id="ARBA00010541"/>
    </source>
</evidence>
<feature type="compositionally biased region" description="Low complexity" evidence="4">
    <location>
        <begin position="54"/>
        <end position="63"/>
    </location>
</feature>
<accession>A0A9W7FEY0</accession>
<dbReference type="Gene3D" id="2.40.10.120">
    <property type="match status" value="1"/>
</dbReference>
<keyword evidence="5" id="KW-0732">Signal</keyword>
<dbReference type="SMART" id="SM00228">
    <property type="entry name" value="PDZ"/>
    <property type="match status" value="1"/>
</dbReference>
<dbReference type="PANTHER" id="PTHR22939">
    <property type="entry name" value="SERINE PROTEASE FAMILY S1C HTRA-RELATED"/>
    <property type="match status" value="1"/>
</dbReference>
<feature type="compositionally biased region" description="Pro residues" evidence="4">
    <location>
        <begin position="528"/>
        <end position="539"/>
    </location>
</feature>
<dbReference type="Gene3D" id="2.30.42.10">
    <property type="match status" value="1"/>
</dbReference>
<feature type="domain" description="PDZ" evidence="6">
    <location>
        <begin position="403"/>
        <end position="502"/>
    </location>
</feature>
<dbReference type="InterPro" id="IPR009003">
    <property type="entry name" value="Peptidase_S1_PA"/>
</dbReference>
<dbReference type="InterPro" id="IPR002048">
    <property type="entry name" value="EF_hand_dom"/>
</dbReference>
<dbReference type="Pfam" id="PF13365">
    <property type="entry name" value="Trypsin_2"/>
    <property type="match status" value="1"/>
</dbReference>
<keyword evidence="2" id="KW-0645">Protease</keyword>
<feature type="compositionally biased region" description="Pro residues" evidence="4">
    <location>
        <begin position="64"/>
        <end position="76"/>
    </location>
</feature>
<feature type="compositionally biased region" description="Pro residues" evidence="4">
    <location>
        <begin position="94"/>
        <end position="103"/>
    </location>
</feature>
<comment type="caution">
    <text evidence="8">The sequence shown here is derived from an EMBL/GenBank/DDBJ whole genome shotgun (WGS) entry which is preliminary data.</text>
</comment>
<dbReference type="PANTHER" id="PTHR22939:SF129">
    <property type="entry name" value="SERINE PROTEASE HTRA2, MITOCHONDRIAL"/>
    <property type="match status" value="1"/>
</dbReference>
<feature type="compositionally biased region" description="Polar residues" evidence="4">
    <location>
        <begin position="37"/>
        <end position="53"/>
    </location>
</feature>
<feature type="signal peptide" evidence="5">
    <location>
        <begin position="1"/>
        <end position="20"/>
    </location>
</feature>
<comment type="similarity">
    <text evidence="1">Belongs to the peptidase S1C family.</text>
</comment>
<evidence type="ECO:0000256" key="2">
    <source>
        <dbReference type="ARBA" id="ARBA00022670"/>
    </source>
</evidence>
<evidence type="ECO:0000256" key="3">
    <source>
        <dbReference type="ARBA" id="ARBA00022801"/>
    </source>
</evidence>
<feature type="chain" id="PRO_5040772757" description="Calmodulin" evidence="5">
    <location>
        <begin position="21"/>
        <end position="539"/>
    </location>
</feature>
<dbReference type="InterPro" id="IPR036034">
    <property type="entry name" value="PDZ_sf"/>
</dbReference>
<organism evidence="8 9">
    <name type="scientific">Triparma verrucosa</name>
    <dbReference type="NCBI Taxonomy" id="1606542"/>
    <lineage>
        <taxon>Eukaryota</taxon>
        <taxon>Sar</taxon>
        <taxon>Stramenopiles</taxon>
        <taxon>Ochrophyta</taxon>
        <taxon>Bolidophyceae</taxon>
        <taxon>Parmales</taxon>
        <taxon>Triparmaceae</taxon>
        <taxon>Triparma</taxon>
    </lineage>
</organism>
<name>A0A9W7FEY0_9STRA</name>
<evidence type="ECO:0000313" key="9">
    <source>
        <dbReference type="Proteomes" id="UP001165160"/>
    </source>
</evidence>
<dbReference type="InterPro" id="IPR001478">
    <property type="entry name" value="PDZ"/>
</dbReference>
<dbReference type="Proteomes" id="UP001165160">
    <property type="component" value="Unassembled WGS sequence"/>
</dbReference>
<gene>
    <name evidence="8" type="ORF">TrVE_jg5859</name>
</gene>
<dbReference type="AlphaFoldDB" id="A0A9W7FEY0"/>
<feature type="region of interest" description="Disordered" evidence="4">
    <location>
        <begin position="512"/>
        <end position="539"/>
    </location>
</feature>
<evidence type="ECO:0000259" key="6">
    <source>
        <dbReference type="PROSITE" id="PS50106"/>
    </source>
</evidence>
<feature type="region of interest" description="Disordered" evidence="4">
    <location>
        <begin position="182"/>
        <end position="210"/>
    </location>
</feature>
<evidence type="ECO:0000259" key="7">
    <source>
        <dbReference type="PROSITE" id="PS50222"/>
    </source>
</evidence>
<evidence type="ECO:0000313" key="8">
    <source>
        <dbReference type="EMBL" id="GMI10900.1"/>
    </source>
</evidence>
<feature type="domain" description="EF-hand" evidence="7">
    <location>
        <begin position="104"/>
        <end position="139"/>
    </location>
</feature>
<proteinExistence type="inferred from homology"/>
<dbReference type="PRINTS" id="PR00834">
    <property type="entry name" value="PROTEASES2C"/>
</dbReference>